<feature type="region of interest" description="Disordered" evidence="1">
    <location>
        <begin position="300"/>
        <end position="366"/>
    </location>
</feature>
<reference evidence="2 3" key="1">
    <citation type="submission" date="2017-12" db="EMBL/GenBank/DDBJ databases">
        <title>Genome sequence of the mycotoxigenic crop pathogen Fusarium proliferatum, strain ITEM 2341 from Date Palm.</title>
        <authorList>
            <person name="Almiman B.F."/>
            <person name="Shittu T.A."/>
            <person name="Muthumeenakshi S."/>
            <person name="Baroncelli R."/>
            <person name="Sreenivasaprasada S."/>
        </authorList>
    </citation>
    <scope>NUCLEOTIDE SEQUENCE [LARGE SCALE GENOMIC DNA]</scope>
    <source>
        <strain evidence="2 3">ITEM 2341</strain>
    </source>
</reference>
<organism evidence="2 3">
    <name type="scientific">Gibberella intermedia</name>
    <name type="common">Bulb rot disease fungus</name>
    <name type="synonym">Fusarium proliferatum</name>
    <dbReference type="NCBI Taxonomy" id="948311"/>
    <lineage>
        <taxon>Eukaryota</taxon>
        <taxon>Fungi</taxon>
        <taxon>Dikarya</taxon>
        <taxon>Ascomycota</taxon>
        <taxon>Pezizomycotina</taxon>
        <taxon>Sordariomycetes</taxon>
        <taxon>Hypocreomycetidae</taxon>
        <taxon>Hypocreales</taxon>
        <taxon>Nectriaceae</taxon>
        <taxon>Fusarium</taxon>
        <taxon>Fusarium fujikuroi species complex</taxon>
    </lineage>
</organism>
<dbReference type="EMBL" id="PKMI01000016">
    <property type="protein sequence ID" value="RBA17705.1"/>
    <property type="molecule type" value="Genomic_DNA"/>
</dbReference>
<accession>A0A365NA98</accession>
<dbReference type="AlphaFoldDB" id="A0A365NA98"/>
<comment type="caution">
    <text evidence="2">The sequence shown here is derived from an EMBL/GenBank/DDBJ whole genome shotgun (WGS) entry which is preliminary data.</text>
</comment>
<protein>
    <recommendedName>
        <fullName evidence="4">F-box domain-containing protein</fullName>
    </recommendedName>
</protein>
<evidence type="ECO:0000256" key="1">
    <source>
        <dbReference type="SAM" id="MobiDB-lite"/>
    </source>
</evidence>
<name>A0A365NA98_GIBIN</name>
<gene>
    <name evidence="2" type="ORF">FPRO05_11420</name>
</gene>
<evidence type="ECO:0000313" key="3">
    <source>
        <dbReference type="Proteomes" id="UP000251714"/>
    </source>
</evidence>
<dbReference type="Proteomes" id="UP000251714">
    <property type="component" value="Unassembled WGS sequence"/>
</dbReference>
<feature type="compositionally biased region" description="Acidic residues" evidence="1">
    <location>
        <begin position="305"/>
        <end position="327"/>
    </location>
</feature>
<feature type="compositionally biased region" description="Acidic residues" evidence="1">
    <location>
        <begin position="343"/>
        <end position="357"/>
    </location>
</feature>
<evidence type="ECO:0008006" key="4">
    <source>
        <dbReference type="Google" id="ProtNLM"/>
    </source>
</evidence>
<sequence length="644" mass="74182">MSTKRCFLRLPSELRLHIYRDCFKLDGGYVYDAKYDKLKTSDGQPIDFSLMFTCRTIANESSHLPLSLNSVTFSTLYREDWRSLAGCFNVVATYYRHLEADLVLHLAEFMTPDMYGQFALKYPDFANQLEDVSTNHRLDYLDDNNNNLSQVMAAESASGAKRARVERLKGRRCCVAVQDFLTTVNYIFKWGEHEYEGFSRIHRDRFSRSHPSKTWFGSESEVQDALSYCLRLIADKKPVQFANHLRGIFPHRAGSDIVEDFLHLRFDNWAIPSESEVKNAIRLLDIDGIWECPNRWHYADPRQDSDDEFDNNEDDQDDYEDDEDYDHCDDQSDDHNDAQNDAQGDDPGDDQDDEDTAGMDGPDTNVHVRSGIYWREKIRLSAAANAIRFLKRIPCQRVQLKHLVLHEDLDSVSDPHTHARGLAPFVNENPSLQITRRVSLLDCIIGVWDPPYSLVMDLQRGERIQMEPMWIRPHLSRNIGYWIRDALAVKDVGIPAKSFTFRLEAGSHQDFCTDLLQRIVHRDIAWHRAYKLLDANGTFPHDALSAQDTRRWMMRDEDVKAIDELVNRTSGVLSADFNTGVALDARALAKETEHLNGFDWVAKWRLMDGTLKQESPPGLIYDRLADVVEFRTDDGPLVAYPEAT</sequence>
<evidence type="ECO:0000313" key="2">
    <source>
        <dbReference type="EMBL" id="RBA17705.1"/>
    </source>
</evidence>
<feature type="compositionally biased region" description="Basic and acidic residues" evidence="1">
    <location>
        <begin position="328"/>
        <end position="338"/>
    </location>
</feature>
<proteinExistence type="predicted"/>